<reference evidence="2" key="1">
    <citation type="submission" date="2022-10" db="EMBL/GenBank/DDBJ databases">
        <title>Fusarium specimens isolated from Avocado Roots.</title>
        <authorList>
            <person name="Stajich J."/>
            <person name="Roper C."/>
            <person name="Heimlech-Rivalta G."/>
        </authorList>
    </citation>
    <scope>NUCLEOTIDE SEQUENCE</scope>
    <source>
        <strain evidence="2">CF00143</strain>
    </source>
</reference>
<accession>A0A9W8U8N4</accession>
<feature type="compositionally biased region" description="Low complexity" evidence="1">
    <location>
        <begin position="30"/>
        <end position="67"/>
    </location>
</feature>
<evidence type="ECO:0000313" key="2">
    <source>
        <dbReference type="EMBL" id="KAJ4013751.1"/>
    </source>
</evidence>
<feature type="compositionally biased region" description="Polar residues" evidence="1">
    <location>
        <begin position="178"/>
        <end position="189"/>
    </location>
</feature>
<protein>
    <submittedName>
        <fullName evidence="2">Uncharacterized protein</fullName>
    </submittedName>
</protein>
<dbReference type="EMBL" id="JAPDHF010000008">
    <property type="protein sequence ID" value="KAJ4013751.1"/>
    <property type="molecule type" value="Genomic_DNA"/>
</dbReference>
<organism evidence="2 3">
    <name type="scientific">Fusarium irregulare</name>
    <dbReference type="NCBI Taxonomy" id="2494466"/>
    <lineage>
        <taxon>Eukaryota</taxon>
        <taxon>Fungi</taxon>
        <taxon>Dikarya</taxon>
        <taxon>Ascomycota</taxon>
        <taxon>Pezizomycotina</taxon>
        <taxon>Sordariomycetes</taxon>
        <taxon>Hypocreomycetidae</taxon>
        <taxon>Hypocreales</taxon>
        <taxon>Nectriaceae</taxon>
        <taxon>Fusarium</taxon>
        <taxon>Fusarium incarnatum-equiseti species complex</taxon>
    </lineage>
</organism>
<sequence length="361" mass="37246">MSNPCTISYAVHYAHQASQNLANPSNVLEATSSTTDAQASTATSELSHSQSTSRLAGASSSSAGSKTVSDYVLPHTATSQYGLPTSKIITVTGGGHIVTNTVPCDTPVGTKGYPGGQASFGGIDNHQVGTGHGGYGGAQPTTVSHNYFPPNHEDGGSYGNGDSYASIDNHQTGIGYNVHASAQPTTGSHTDVHSEHANDLPSGTGHNVHVEAQPTHGASEPDHEDGHPYVPVLTQRHQSKPQTGHGDTQSDHENAQPSAPIHGSPEDKDHHEPYPTQGHVAQPFTAAPKPGNPSPVTQGHEPASTTLATKAVVTNEAEALKSTHGGDSSKAGEAPVAVSGANKYQVVAWTWMAMVMGLMFS</sequence>
<keyword evidence="3" id="KW-1185">Reference proteome</keyword>
<evidence type="ECO:0000256" key="1">
    <source>
        <dbReference type="SAM" id="MobiDB-lite"/>
    </source>
</evidence>
<dbReference type="OrthoDB" id="5098752at2759"/>
<proteinExistence type="predicted"/>
<feature type="compositionally biased region" description="Basic and acidic residues" evidence="1">
    <location>
        <begin position="264"/>
        <end position="273"/>
    </location>
</feature>
<gene>
    <name evidence="2" type="ORF">NW766_005990</name>
</gene>
<feature type="region of interest" description="Disordered" evidence="1">
    <location>
        <begin position="178"/>
        <end position="302"/>
    </location>
</feature>
<name>A0A9W8U8N4_9HYPO</name>
<comment type="caution">
    <text evidence="2">The sequence shown here is derived from an EMBL/GenBank/DDBJ whole genome shotgun (WGS) entry which is preliminary data.</text>
</comment>
<dbReference type="AlphaFoldDB" id="A0A9W8U8N4"/>
<feature type="region of interest" description="Disordered" evidence="1">
    <location>
        <begin position="28"/>
        <end position="67"/>
    </location>
</feature>
<evidence type="ECO:0000313" key="3">
    <source>
        <dbReference type="Proteomes" id="UP001152130"/>
    </source>
</evidence>
<dbReference type="Proteomes" id="UP001152130">
    <property type="component" value="Unassembled WGS sequence"/>
</dbReference>